<sequence length="210" mass="21953">MSDTRGPRRGVLASPVGCAGGSADLLDVAEYSVAGYSVAGRAFQWTEETSTQDAVTLQFTGWPAGTEAATFDAAATSGPLTCRMTRDLMPVNLTAPGADQSWAVTADLGGPPSYLPGSARVRDLIVSASLTAPTTGAATARSGEPAALLTAGVEDLDHLRDRRKTQPLRPEQQDRVVQSRGSCSAGLSLSPPDRSRRRSLRVRPACEPSL</sequence>
<proteinExistence type="predicted"/>
<accession>A6WA90</accession>
<evidence type="ECO:0000313" key="3">
    <source>
        <dbReference type="Proteomes" id="UP000001116"/>
    </source>
</evidence>
<evidence type="ECO:0000313" key="2">
    <source>
        <dbReference type="EMBL" id="ABS03729.1"/>
    </source>
</evidence>
<keyword evidence="3" id="KW-1185">Reference proteome</keyword>
<dbReference type="STRING" id="266940.Krad_2248"/>
<dbReference type="KEGG" id="kra:Krad_2248"/>
<name>A6WA90_KINRD</name>
<evidence type="ECO:0000256" key="1">
    <source>
        <dbReference type="SAM" id="MobiDB-lite"/>
    </source>
</evidence>
<protein>
    <submittedName>
        <fullName evidence="2">Uncharacterized protein</fullName>
    </submittedName>
</protein>
<feature type="region of interest" description="Disordered" evidence="1">
    <location>
        <begin position="161"/>
        <end position="210"/>
    </location>
</feature>
<dbReference type="HOGENOM" id="CLU_1308756_0_0_11"/>
<dbReference type="EMBL" id="CP000750">
    <property type="protein sequence ID" value="ABS03729.1"/>
    <property type="molecule type" value="Genomic_DNA"/>
</dbReference>
<reference evidence="3" key="1">
    <citation type="journal article" date="2008" name="PLoS ONE">
        <title>Survival in nuclear waste, extreme resistance, and potential applications gleaned from the genome sequence of Kineococcus radiotolerans SRS30216.</title>
        <authorList>
            <person name="Bagwell C.E."/>
            <person name="Bhat S."/>
            <person name="Hawkins G.M."/>
            <person name="Smith B.W."/>
            <person name="Biswas T."/>
            <person name="Hoover T.R."/>
            <person name="Saunders E."/>
            <person name="Han C.S."/>
            <person name="Tsodikov O.V."/>
            <person name="Shimkets L.J."/>
        </authorList>
    </citation>
    <scope>NUCLEOTIDE SEQUENCE [LARGE SCALE GENOMIC DNA]</scope>
    <source>
        <strain evidence="3">ATCC BAA-149 / DSM 14245 / SRS30216</strain>
    </source>
</reference>
<gene>
    <name evidence="2" type="ordered locus">Krad_2248</name>
</gene>
<dbReference type="Proteomes" id="UP000001116">
    <property type="component" value="Chromosome"/>
</dbReference>
<organism evidence="2 3">
    <name type="scientific">Kineococcus radiotolerans (strain ATCC BAA-149 / DSM 14245 / SRS30216)</name>
    <dbReference type="NCBI Taxonomy" id="266940"/>
    <lineage>
        <taxon>Bacteria</taxon>
        <taxon>Bacillati</taxon>
        <taxon>Actinomycetota</taxon>
        <taxon>Actinomycetes</taxon>
        <taxon>Kineosporiales</taxon>
        <taxon>Kineosporiaceae</taxon>
        <taxon>Kineococcus</taxon>
    </lineage>
</organism>
<dbReference type="AlphaFoldDB" id="A6WA90"/>